<sequence length="109" mass="12099">MHGISFVRFDNVRGLDSTSFGARDLEGRSHTQSFDLNAASSVHSEQRPVTTRTRHRTAVRLSLCLLCFVCCAWCWCLVGVSESDCCPSQHEGPDVRARLLAKTSPTRTT</sequence>
<evidence type="ECO:0000313" key="3">
    <source>
        <dbReference type="Proteomes" id="UP000784294"/>
    </source>
</evidence>
<accession>A0A3S5BT45</accession>
<dbReference type="AlphaFoldDB" id="A0A3S5BT45"/>
<evidence type="ECO:0000313" key="2">
    <source>
        <dbReference type="EMBL" id="VEL38573.1"/>
    </source>
</evidence>
<keyword evidence="3" id="KW-1185">Reference proteome</keyword>
<dbReference type="EMBL" id="CAAALY010258285">
    <property type="protein sequence ID" value="VEL38573.1"/>
    <property type="molecule type" value="Genomic_DNA"/>
</dbReference>
<evidence type="ECO:0000256" key="1">
    <source>
        <dbReference type="SAM" id="Phobius"/>
    </source>
</evidence>
<keyword evidence="1" id="KW-0472">Membrane</keyword>
<comment type="caution">
    <text evidence="2">The sequence shown here is derived from an EMBL/GenBank/DDBJ whole genome shotgun (WGS) entry which is preliminary data.</text>
</comment>
<gene>
    <name evidence="2" type="ORF">PXEA_LOCUS32013</name>
</gene>
<reference evidence="2" key="1">
    <citation type="submission" date="2018-11" db="EMBL/GenBank/DDBJ databases">
        <authorList>
            <consortium name="Pathogen Informatics"/>
        </authorList>
    </citation>
    <scope>NUCLEOTIDE SEQUENCE</scope>
</reference>
<protein>
    <submittedName>
        <fullName evidence="2">Uncharacterized protein</fullName>
    </submittedName>
</protein>
<name>A0A3S5BT45_9PLAT</name>
<proteinExistence type="predicted"/>
<keyword evidence="1" id="KW-1133">Transmembrane helix</keyword>
<feature type="transmembrane region" description="Helical" evidence="1">
    <location>
        <begin position="61"/>
        <end position="80"/>
    </location>
</feature>
<dbReference type="Proteomes" id="UP000784294">
    <property type="component" value="Unassembled WGS sequence"/>
</dbReference>
<organism evidence="2 3">
    <name type="scientific">Protopolystoma xenopodis</name>
    <dbReference type="NCBI Taxonomy" id="117903"/>
    <lineage>
        <taxon>Eukaryota</taxon>
        <taxon>Metazoa</taxon>
        <taxon>Spiralia</taxon>
        <taxon>Lophotrochozoa</taxon>
        <taxon>Platyhelminthes</taxon>
        <taxon>Monogenea</taxon>
        <taxon>Polyopisthocotylea</taxon>
        <taxon>Polystomatidea</taxon>
        <taxon>Polystomatidae</taxon>
        <taxon>Protopolystoma</taxon>
    </lineage>
</organism>
<keyword evidence="1" id="KW-0812">Transmembrane</keyword>